<name>A0A821FBK6_9BILA</name>
<organism evidence="2 3">
    <name type="scientific">Rotaria socialis</name>
    <dbReference type="NCBI Taxonomy" id="392032"/>
    <lineage>
        <taxon>Eukaryota</taxon>
        <taxon>Metazoa</taxon>
        <taxon>Spiralia</taxon>
        <taxon>Gnathifera</taxon>
        <taxon>Rotifera</taxon>
        <taxon>Eurotatoria</taxon>
        <taxon>Bdelloidea</taxon>
        <taxon>Philodinida</taxon>
        <taxon>Philodinidae</taxon>
        <taxon>Rotaria</taxon>
    </lineage>
</organism>
<evidence type="ECO:0008006" key="4">
    <source>
        <dbReference type="Google" id="ProtNLM"/>
    </source>
</evidence>
<reference evidence="2" key="1">
    <citation type="submission" date="2021-02" db="EMBL/GenBank/DDBJ databases">
        <authorList>
            <person name="Nowell W R."/>
        </authorList>
    </citation>
    <scope>NUCLEOTIDE SEQUENCE</scope>
</reference>
<evidence type="ECO:0000313" key="3">
    <source>
        <dbReference type="Proteomes" id="UP000663873"/>
    </source>
</evidence>
<dbReference type="EMBL" id="CAJOBP010029550">
    <property type="protein sequence ID" value="CAF4647678.1"/>
    <property type="molecule type" value="Genomic_DNA"/>
</dbReference>
<dbReference type="Gene3D" id="2.20.110.10">
    <property type="entry name" value="Histone H3 K4-specific methyltransferase SET7/9 N-terminal domain"/>
    <property type="match status" value="1"/>
</dbReference>
<dbReference type="SMART" id="SM00698">
    <property type="entry name" value="MORN"/>
    <property type="match status" value="3"/>
</dbReference>
<dbReference type="PANTHER" id="PTHR23084">
    <property type="entry name" value="PHOSPHATIDYLINOSITOL-4-PHOSPHATE 5-KINASE RELATED"/>
    <property type="match status" value="1"/>
</dbReference>
<dbReference type="AlphaFoldDB" id="A0A821FBK6"/>
<proteinExistence type="predicted"/>
<accession>A0A821FBK6</accession>
<evidence type="ECO:0000313" key="2">
    <source>
        <dbReference type="EMBL" id="CAF4647678.1"/>
    </source>
</evidence>
<protein>
    <recommendedName>
        <fullName evidence="4">MORN repeat protein</fullName>
    </recommendedName>
</protein>
<sequence>MYRNSKKHGYGIYWFANGQIYDGEWIDDKGNGQAIYIWPDKTQYRGMFKDNLKHGYGILAFPDGRTWKGFWENDKYKGEIQ</sequence>
<comment type="caution">
    <text evidence="2">The sequence shown here is derived from an EMBL/GenBank/DDBJ whole genome shotgun (WGS) entry which is preliminary data.</text>
</comment>
<gene>
    <name evidence="2" type="ORF">UJA718_LOCUS33519</name>
</gene>
<keyword evidence="3" id="KW-1185">Reference proteome</keyword>
<dbReference type="PANTHER" id="PTHR23084:SF263">
    <property type="entry name" value="MORN REPEAT-CONTAINING PROTEIN 1"/>
    <property type="match status" value="1"/>
</dbReference>
<keyword evidence="1" id="KW-0677">Repeat</keyword>
<dbReference type="Proteomes" id="UP000663873">
    <property type="component" value="Unassembled WGS sequence"/>
</dbReference>
<evidence type="ECO:0000256" key="1">
    <source>
        <dbReference type="ARBA" id="ARBA00022737"/>
    </source>
</evidence>
<dbReference type="InterPro" id="IPR003409">
    <property type="entry name" value="MORN"/>
</dbReference>
<dbReference type="Pfam" id="PF02493">
    <property type="entry name" value="MORN"/>
    <property type="match status" value="3"/>
</dbReference>
<dbReference type="SUPFAM" id="SSF82185">
    <property type="entry name" value="Histone H3 K4-specific methyltransferase SET7/9 N-terminal domain"/>
    <property type="match status" value="1"/>
</dbReference>